<dbReference type="PANTHER" id="PTHR19957:SF411">
    <property type="entry name" value="LD23667P"/>
    <property type="match status" value="1"/>
</dbReference>
<evidence type="ECO:0000313" key="9">
    <source>
        <dbReference type="EMBL" id="KAJ3662874.1"/>
    </source>
</evidence>
<dbReference type="PROSITE" id="PS00914">
    <property type="entry name" value="SYNTAXIN"/>
    <property type="match status" value="1"/>
</dbReference>
<evidence type="ECO:0000256" key="4">
    <source>
        <dbReference type="RuleBase" id="RU003858"/>
    </source>
</evidence>
<dbReference type="SUPFAM" id="SSF47661">
    <property type="entry name" value="t-snare proteins"/>
    <property type="match status" value="1"/>
</dbReference>
<evidence type="ECO:0000313" key="10">
    <source>
        <dbReference type="Proteomes" id="UP001168821"/>
    </source>
</evidence>
<organism evidence="9 10">
    <name type="scientific">Zophobas morio</name>
    <dbReference type="NCBI Taxonomy" id="2755281"/>
    <lineage>
        <taxon>Eukaryota</taxon>
        <taxon>Metazoa</taxon>
        <taxon>Ecdysozoa</taxon>
        <taxon>Arthropoda</taxon>
        <taxon>Hexapoda</taxon>
        <taxon>Insecta</taxon>
        <taxon>Pterygota</taxon>
        <taxon>Neoptera</taxon>
        <taxon>Endopterygota</taxon>
        <taxon>Coleoptera</taxon>
        <taxon>Polyphaga</taxon>
        <taxon>Cucujiformia</taxon>
        <taxon>Tenebrionidae</taxon>
        <taxon>Zophobas</taxon>
    </lineage>
</organism>
<dbReference type="Gene3D" id="1.20.5.110">
    <property type="match status" value="1"/>
</dbReference>
<dbReference type="AlphaFoldDB" id="A0AA38MP43"/>
<dbReference type="Gene3D" id="1.20.58.70">
    <property type="match status" value="1"/>
</dbReference>
<sequence>MDSFSYQNGGQSREQDFQKLSQTIGTSIQKISQNVSSMQRMVNQIGTHQDSPELRKQLHSIQHYTQQLVKDTNGYIKDLNAIAPSLSQSEQRQRKMQRERLQDEFTATLNMFQAAQRSTAQKEKEQVNKAKAQAYGEPFLSGYKKDEQLIELQDSSAARQQVQMQEESELRALQEQEQSIRQLESDINDVNQIFKELGALVHEQGEVIDSIEANVERTSDYVRDGAQQLREASSYKNKIRRKKLIIGIVAAVILIIIIIIIIWKTS</sequence>
<dbReference type="PANTHER" id="PTHR19957">
    <property type="entry name" value="SYNTAXIN"/>
    <property type="match status" value="1"/>
</dbReference>
<keyword evidence="6" id="KW-0812">Transmembrane</keyword>
<dbReference type="GO" id="GO:0048278">
    <property type="term" value="P:vesicle docking"/>
    <property type="evidence" value="ECO:0007669"/>
    <property type="project" value="TreeGrafter"/>
</dbReference>
<evidence type="ECO:0000256" key="1">
    <source>
        <dbReference type="ARBA" id="ARBA00004211"/>
    </source>
</evidence>
<dbReference type="SMART" id="SM00397">
    <property type="entry name" value="t_SNARE"/>
    <property type="match status" value="1"/>
</dbReference>
<accession>A0AA38MP43</accession>
<dbReference type="InterPro" id="IPR045242">
    <property type="entry name" value="Syntaxin"/>
</dbReference>
<dbReference type="PROSITE" id="PS50192">
    <property type="entry name" value="T_SNARE"/>
    <property type="match status" value="1"/>
</dbReference>
<keyword evidence="5" id="KW-0175">Coiled coil</keyword>
<evidence type="ECO:0000259" key="7">
    <source>
        <dbReference type="PROSITE" id="PS50192"/>
    </source>
</evidence>
<comment type="subcellular location">
    <subcellularLocation>
        <location evidence="1">Membrane</location>
        <topology evidence="1">Single-pass type IV membrane protein</topology>
    </subcellularLocation>
</comment>
<dbReference type="EMBL" id="JALNTZ010000002">
    <property type="protein sequence ID" value="KAJ3662849.1"/>
    <property type="molecule type" value="Genomic_DNA"/>
</dbReference>
<keyword evidence="6" id="KW-0472">Membrane</keyword>
<reference evidence="9" key="1">
    <citation type="journal article" date="2023" name="G3 (Bethesda)">
        <title>Whole genome assemblies of Zophobas morio and Tenebrio molitor.</title>
        <authorList>
            <person name="Kaur S."/>
            <person name="Stinson S.A."/>
            <person name="diCenzo G.C."/>
        </authorList>
    </citation>
    <scope>NUCLEOTIDE SEQUENCE</scope>
    <source>
        <strain evidence="9">QUZm001</strain>
    </source>
</reference>
<evidence type="ECO:0000256" key="3">
    <source>
        <dbReference type="ARBA" id="ARBA00022775"/>
    </source>
</evidence>
<evidence type="ECO:0000256" key="6">
    <source>
        <dbReference type="SAM" id="Phobius"/>
    </source>
</evidence>
<dbReference type="GO" id="GO:0008021">
    <property type="term" value="C:synaptic vesicle"/>
    <property type="evidence" value="ECO:0007669"/>
    <property type="project" value="TreeGrafter"/>
</dbReference>
<dbReference type="InterPro" id="IPR000727">
    <property type="entry name" value="T_SNARE_dom"/>
</dbReference>
<feature type="transmembrane region" description="Helical" evidence="6">
    <location>
        <begin position="244"/>
        <end position="263"/>
    </location>
</feature>
<dbReference type="GO" id="GO:0006886">
    <property type="term" value="P:intracellular protein transport"/>
    <property type="evidence" value="ECO:0007669"/>
    <property type="project" value="InterPro"/>
</dbReference>
<evidence type="ECO:0000256" key="5">
    <source>
        <dbReference type="SAM" id="Coils"/>
    </source>
</evidence>
<evidence type="ECO:0000256" key="2">
    <source>
        <dbReference type="ARBA" id="ARBA00009063"/>
    </source>
</evidence>
<dbReference type="FunFam" id="1.20.58.70:FF:000006">
    <property type="entry name" value="Syntaxin 7"/>
    <property type="match status" value="1"/>
</dbReference>
<proteinExistence type="inferred from homology"/>
<dbReference type="GO" id="GO:0031201">
    <property type="term" value="C:SNARE complex"/>
    <property type="evidence" value="ECO:0007669"/>
    <property type="project" value="TreeGrafter"/>
</dbReference>
<dbReference type="Pfam" id="PF05739">
    <property type="entry name" value="SNARE"/>
    <property type="match status" value="1"/>
</dbReference>
<keyword evidence="3" id="KW-0532">Neurotransmitter transport</keyword>
<comment type="caution">
    <text evidence="9">The sequence shown here is derived from an EMBL/GenBank/DDBJ whole genome shotgun (WGS) entry which is preliminary data.</text>
</comment>
<dbReference type="InterPro" id="IPR010989">
    <property type="entry name" value="SNARE"/>
</dbReference>
<gene>
    <name evidence="8" type="ORF">Zmor_007172</name>
    <name evidence="9" type="ORF">Zmor_007193</name>
</gene>
<dbReference type="CDD" id="cd15875">
    <property type="entry name" value="SNARE_syntaxin7"/>
    <property type="match status" value="1"/>
</dbReference>
<evidence type="ECO:0000313" key="8">
    <source>
        <dbReference type="EMBL" id="KAJ3662849.1"/>
    </source>
</evidence>
<feature type="domain" description="T-SNARE coiled-coil homology" evidence="7">
    <location>
        <begin position="170"/>
        <end position="232"/>
    </location>
</feature>
<dbReference type="GO" id="GO:0000149">
    <property type="term" value="F:SNARE binding"/>
    <property type="evidence" value="ECO:0007669"/>
    <property type="project" value="TreeGrafter"/>
</dbReference>
<keyword evidence="6" id="KW-1133">Transmembrane helix</keyword>
<feature type="coiled-coil region" evidence="5">
    <location>
        <begin position="166"/>
        <end position="193"/>
    </location>
</feature>
<protein>
    <recommendedName>
        <fullName evidence="7">t-SNARE coiled-coil homology domain-containing protein</fullName>
    </recommendedName>
</protein>
<dbReference type="SMART" id="SM00503">
    <property type="entry name" value="SynN"/>
    <property type="match status" value="1"/>
</dbReference>
<comment type="similarity">
    <text evidence="2 4">Belongs to the syntaxin family.</text>
</comment>
<dbReference type="GO" id="GO:0006906">
    <property type="term" value="P:vesicle fusion"/>
    <property type="evidence" value="ECO:0007669"/>
    <property type="project" value="TreeGrafter"/>
</dbReference>
<dbReference type="GO" id="GO:0005484">
    <property type="term" value="F:SNAP receptor activity"/>
    <property type="evidence" value="ECO:0007669"/>
    <property type="project" value="InterPro"/>
</dbReference>
<dbReference type="Pfam" id="PF14523">
    <property type="entry name" value="Syntaxin_2"/>
    <property type="match status" value="1"/>
</dbReference>
<dbReference type="InterPro" id="IPR006011">
    <property type="entry name" value="Syntaxin_N"/>
</dbReference>
<name>A0AA38MP43_9CUCU</name>
<keyword evidence="10" id="KW-1185">Reference proteome</keyword>
<dbReference type="Proteomes" id="UP001168821">
    <property type="component" value="Unassembled WGS sequence"/>
</dbReference>
<dbReference type="EMBL" id="JALNTZ010000002">
    <property type="protein sequence ID" value="KAJ3662874.1"/>
    <property type="molecule type" value="Genomic_DNA"/>
</dbReference>
<dbReference type="GO" id="GO:0006836">
    <property type="term" value="P:neurotransmitter transport"/>
    <property type="evidence" value="ECO:0007669"/>
    <property type="project" value="UniProtKB-KW"/>
</dbReference>
<keyword evidence="3" id="KW-0813">Transport</keyword>
<dbReference type="InterPro" id="IPR006012">
    <property type="entry name" value="Syntaxin/epimorphin_CS"/>
</dbReference>